<protein>
    <submittedName>
        <fullName evidence="3">MAB_1171c family putative transporter</fullName>
    </submittedName>
</protein>
<dbReference type="EMBL" id="JBEZUR010000021">
    <property type="protein sequence ID" value="MEU3555674.1"/>
    <property type="molecule type" value="Genomic_DNA"/>
</dbReference>
<feature type="transmembrane region" description="Helical" evidence="1">
    <location>
        <begin position="36"/>
        <end position="58"/>
    </location>
</feature>
<gene>
    <name evidence="3" type="ORF">AB0E65_15880</name>
</gene>
<evidence type="ECO:0000259" key="2">
    <source>
        <dbReference type="Pfam" id="PF20182"/>
    </source>
</evidence>
<feature type="transmembrane region" description="Helical" evidence="1">
    <location>
        <begin position="147"/>
        <end position="168"/>
    </location>
</feature>
<evidence type="ECO:0000313" key="4">
    <source>
        <dbReference type="Proteomes" id="UP001550850"/>
    </source>
</evidence>
<evidence type="ECO:0000313" key="3">
    <source>
        <dbReference type="EMBL" id="MEU3555674.1"/>
    </source>
</evidence>
<comment type="caution">
    <text evidence="3">The sequence shown here is derived from an EMBL/GenBank/DDBJ whole genome shotgun (WGS) entry which is preliminary data.</text>
</comment>
<dbReference type="Pfam" id="PF20182">
    <property type="entry name" value="DUF6545"/>
    <property type="match status" value="1"/>
</dbReference>
<proteinExistence type="predicted"/>
<keyword evidence="4" id="KW-1185">Reference proteome</keyword>
<keyword evidence="1" id="KW-0472">Membrane</keyword>
<feature type="transmembrane region" description="Helical" evidence="1">
    <location>
        <begin position="70"/>
        <end position="92"/>
    </location>
</feature>
<sequence length="394" mass="41765">MESWIFYGAAAVLLAGVAAQWPGVRALRQDPLRRSIASVALLGSCCFALAAPPTIAVINRITSVPNAAAPLTYSAMMAFSAASLSLMIRWYGGSTHRARRAIRACGTAYVAVAVALFSLFAAGEAPVARPTDFDTYYSTTPAIRELIVLYLSAHLAAASTTCVLCVKWSRAAGGWVRGSLLFLAVGWASVTGYSVCKLIAVSGRWSGHAWDALSTQVAPSLVAAGAGFVMMGYVLPALGRRLDSLRVARALGPLYRLVVADGGRCAVRLGGISALDVNLHLARRVSAIHDALHRLGDHLDDRVRSRVHQELCEAGLDPRRAEIFAAAAMVTHATRPDREVVPAGHRGSVPLEEPALVQLSEAVRATLIIRAFPARPVAPVTALSGDALRDVFLK</sequence>
<name>A0ABV2YIX3_9ACTN</name>
<feature type="domain" description="DUF6545" evidence="2">
    <location>
        <begin position="243"/>
        <end position="344"/>
    </location>
</feature>
<evidence type="ECO:0000256" key="1">
    <source>
        <dbReference type="SAM" id="Phobius"/>
    </source>
</evidence>
<feature type="transmembrane region" description="Helical" evidence="1">
    <location>
        <begin position="180"/>
        <end position="200"/>
    </location>
</feature>
<dbReference type="RefSeq" id="WP_108952352.1">
    <property type="nucleotide sequence ID" value="NZ_BEVZ01000002.1"/>
</dbReference>
<feature type="transmembrane region" description="Helical" evidence="1">
    <location>
        <begin position="104"/>
        <end position="127"/>
    </location>
</feature>
<keyword evidence="1" id="KW-0812">Transmembrane</keyword>
<dbReference type="Proteomes" id="UP001550850">
    <property type="component" value="Unassembled WGS sequence"/>
</dbReference>
<organism evidence="3 4">
    <name type="scientific">Streptomyces fragilis</name>
    <dbReference type="NCBI Taxonomy" id="67301"/>
    <lineage>
        <taxon>Bacteria</taxon>
        <taxon>Bacillati</taxon>
        <taxon>Actinomycetota</taxon>
        <taxon>Actinomycetes</taxon>
        <taxon>Kitasatosporales</taxon>
        <taxon>Streptomycetaceae</taxon>
        <taxon>Streptomyces</taxon>
    </lineage>
</organism>
<keyword evidence="1" id="KW-1133">Transmembrane helix</keyword>
<feature type="transmembrane region" description="Helical" evidence="1">
    <location>
        <begin position="220"/>
        <end position="239"/>
    </location>
</feature>
<feature type="transmembrane region" description="Helical" evidence="1">
    <location>
        <begin position="6"/>
        <end position="24"/>
    </location>
</feature>
<dbReference type="NCBIfam" id="NF042915">
    <property type="entry name" value="MAB_1171c_fam"/>
    <property type="match status" value="1"/>
</dbReference>
<reference evidence="3 4" key="1">
    <citation type="submission" date="2024-06" db="EMBL/GenBank/DDBJ databases">
        <title>The Natural Products Discovery Center: Release of the First 8490 Sequenced Strains for Exploring Actinobacteria Biosynthetic Diversity.</title>
        <authorList>
            <person name="Kalkreuter E."/>
            <person name="Kautsar S.A."/>
            <person name="Yang D."/>
            <person name="Bader C.D."/>
            <person name="Teijaro C.N."/>
            <person name="Fluegel L."/>
            <person name="Davis C.M."/>
            <person name="Simpson J.R."/>
            <person name="Lauterbach L."/>
            <person name="Steele A.D."/>
            <person name="Gui C."/>
            <person name="Meng S."/>
            <person name="Li G."/>
            <person name="Viehrig K."/>
            <person name="Ye F."/>
            <person name="Su P."/>
            <person name="Kiefer A.F."/>
            <person name="Nichols A."/>
            <person name="Cepeda A.J."/>
            <person name="Yan W."/>
            <person name="Fan B."/>
            <person name="Jiang Y."/>
            <person name="Adhikari A."/>
            <person name="Zheng C.-J."/>
            <person name="Schuster L."/>
            <person name="Cowan T.M."/>
            <person name="Smanski M.J."/>
            <person name="Chevrette M.G."/>
            <person name="De Carvalho L.P.S."/>
            <person name="Shen B."/>
        </authorList>
    </citation>
    <scope>NUCLEOTIDE SEQUENCE [LARGE SCALE GENOMIC DNA]</scope>
    <source>
        <strain evidence="3 4">NPDC038104</strain>
    </source>
</reference>
<accession>A0ABV2YIX3</accession>
<dbReference type="InterPro" id="IPR050039">
    <property type="entry name" value="MAB_1171c-like"/>
</dbReference>
<dbReference type="InterPro" id="IPR046675">
    <property type="entry name" value="DUF6545"/>
</dbReference>